<accession>A0A917QQJ4</accession>
<gene>
    <name evidence="1" type="ORF">GCM10011591_39610</name>
</gene>
<sequence length="118" mass="13616">MTHTIFDSVQSRMSFEHGGRDMKQFLDLRPVYHRLEERIRAHVVLCWLALLMIRTIETTTIATWFTTQRELDRLHVGTFTGPAGTFRRATEPTKAQRDLFAKLGIPVPKPIVELTPTP</sequence>
<dbReference type="AlphaFoldDB" id="A0A917QQJ4"/>
<name>A0A917QQJ4_9NOCA</name>
<evidence type="ECO:0008006" key="3">
    <source>
        <dbReference type="Google" id="ProtNLM"/>
    </source>
</evidence>
<comment type="caution">
    <text evidence="1">The sequence shown here is derived from an EMBL/GenBank/DDBJ whole genome shotgun (WGS) entry which is preliminary data.</text>
</comment>
<organism evidence="1 2">
    <name type="scientific">Nocardia camponoti</name>
    <dbReference type="NCBI Taxonomy" id="1616106"/>
    <lineage>
        <taxon>Bacteria</taxon>
        <taxon>Bacillati</taxon>
        <taxon>Actinomycetota</taxon>
        <taxon>Actinomycetes</taxon>
        <taxon>Mycobacteriales</taxon>
        <taxon>Nocardiaceae</taxon>
        <taxon>Nocardia</taxon>
    </lineage>
</organism>
<reference evidence="1" key="1">
    <citation type="journal article" date="2014" name="Int. J. Syst. Evol. Microbiol.">
        <title>Complete genome sequence of Corynebacterium casei LMG S-19264T (=DSM 44701T), isolated from a smear-ripened cheese.</title>
        <authorList>
            <consortium name="US DOE Joint Genome Institute (JGI-PGF)"/>
            <person name="Walter F."/>
            <person name="Albersmeier A."/>
            <person name="Kalinowski J."/>
            <person name="Ruckert C."/>
        </authorList>
    </citation>
    <scope>NUCLEOTIDE SEQUENCE</scope>
    <source>
        <strain evidence="1">CGMCC 4.7278</strain>
    </source>
</reference>
<keyword evidence="2" id="KW-1185">Reference proteome</keyword>
<protein>
    <recommendedName>
        <fullName evidence="3">Transposase</fullName>
    </recommendedName>
</protein>
<dbReference type="EMBL" id="BMMW01000004">
    <property type="protein sequence ID" value="GGK63428.1"/>
    <property type="molecule type" value="Genomic_DNA"/>
</dbReference>
<proteinExistence type="predicted"/>
<evidence type="ECO:0000313" key="1">
    <source>
        <dbReference type="EMBL" id="GGK63428.1"/>
    </source>
</evidence>
<dbReference type="Proteomes" id="UP000612956">
    <property type="component" value="Unassembled WGS sequence"/>
</dbReference>
<reference evidence="1" key="2">
    <citation type="submission" date="2020-09" db="EMBL/GenBank/DDBJ databases">
        <authorList>
            <person name="Sun Q."/>
            <person name="Zhou Y."/>
        </authorList>
    </citation>
    <scope>NUCLEOTIDE SEQUENCE</scope>
    <source>
        <strain evidence="1">CGMCC 4.7278</strain>
    </source>
</reference>
<evidence type="ECO:0000313" key="2">
    <source>
        <dbReference type="Proteomes" id="UP000612956"/>
    </source>
</evidence>